<comment type="similarity">
    <text evidence="1">Belongs to the ATP-dependent DNA ligase family.</text>
</comment>
<dbReference type="GO" id="GO:0003910">
    <property type="term" value="F:DNA ligase (ATP) activity"/>
    <property type="evidence" value="ECO:0007669"/>
    <property type="project" value="UniProtKB-EC"/>
</dbReference>
<dbReference type="InterPro" id="IPR050191">
    <property type="entry name" value="ATP-dep_DNA_ligase"/>
</dbReference>
<evidence type="ECO:0000256" key="1">
    <source>
        <dbReference type="ARBA" id="ARBA00007572"/>
    </source>
</evidence>
<sequence>MRPMLASPATSIPHGEGWIHEVKWDGMRVLADIRDGELTLTSRAGNDVTASYPELAPLAEAYDDMLLDGEVVALDGGRPSFGALAERMHVRDRRRAERLAAVRPVTLMVFDLLRLYGADLTSQPLSARRDLLERLDLAGRHWQVPPVYDDGEELFSATLEQGLEGVVSKRLSAPYLPGRRSTDWLKSPHKLTVSAVVGGWRPEVGTTDRLGAVLLGVPSPQGWRYAGRMGSGIAGKAQRQLAELLLPLTRDTSPFATEVPRIDSEGAFWVEPRVVVEARTLEVTKDGRLRHPAYLGVRTDLTPEEMLTEAREEPDDE</sequence>
<name>A0AAU7JPV8_9MICO</name>
<dbReference type="Gene3D" id="3.30.1490.70">
    <property type="match status" value="1"/>
</dbReference>
<dbReference type="Gene3D" id="3.30.470.30">
    <property type="entry name" value="DNA ligase/mRNA capping enzyme"/>
    <property type="match status" value="1"/>
</dbReference>
<dbReference type="PANTHER" id="PTHR45674">
    <property type="entry name" value="DNA LIGASE 1/3 FAMILY MEMBER"/>
    <property type="match status" value="1"/>
</dbReference>
<dbReference type="PANTHER" id="PTHR45674:SF4">
    <property type="entry name" value="DNA LIGASE 1"/>
    <property type="match status" value="1"/>
</dbReference>
<dbReference type="InterPro" id="IPR012309">
    <property type="entry name" value="DNA_ligase_ATP-dep_C"/>
</dbReference>
<protein>
    <recommendedName>
        <fullName evidence="2">DNA ligase (ATP)</fullName>
        <ecNumber evidence="2">6.5.1.1</ecNumber>
    </recommendedName>
</protein>
<dbReference type="EC" id="6.5.1.1" evidence="2"/>
<dbReference type="AlphaFoldDB" id="A0AAU7JPV8"/>
<evidence type="ECO:0000256" key="4">
    <source>
        <dbReference type="ARBA" id="ARBA00034003"/>
    </source>
</evidence>
<gene>
    <name evidence="6" type="primary">ligD</name>
    <name evidence="6" type="ORF">ABEG17_10855</name>
</gene>
<dbReference type="SUPFAM" id="SSF56091">
    <property type="entry name" value="DNA ligase/mRNA capping enzyme, catalytic domain"/>
    <property type="match status" value="1"/>
</dbReference>
<evidence type="ECO:0000256" key="2">
    <source>
        <dbReference type="ARBA" id="ARBA00012727"/>
    </source>
</evidence>
<evidence type="ECO:0000256" key="3">
    <source>
        <dbReference type="ARBA" id="ARBA00022598"/>
    </source>
</evidence>
<dbReference type="PROSITE" id="PS50160">
    <property type="entry name" value="DNA_LIGASE_A3"/>
    <property type="match status" value="1"/>
</dbReference>
<dbReference type="CDD" id="cd07971">
    <property type="entry name" value="OBF_DNA_ligase_LigD"/>
    <property type="match status" value="1"/>
</dbReference>
<evidence type="ECO:0000313" key="6">
    <source>
        <dbReference type="EMBL" id="XBO42089.1"/>
    </source>
</evidence>
<comment type="catalytic activity">
    <reaction evidence="4">
        <text>ATP + (deoxyribonucleotide)n-3'-hydroxyl + 5'-phospho-(deoxyribonucleotide)m = (deoxyribonucleotide)n+m + AMP + diphosphate.</text>
        <dbReference type="EC" id="6.5.1.1"/>
    </reaction>
</comment>
<dbReference type="GO" id="GO:0006281">
    <property type="term" value="P:DNA repair"/>
    <property type="evidence" value="ECO:0007669"/>
    <property type="project" value="InterPro"/>
</dbReference>
<dbReference type="Pfam" id="PF04679">
    <property type="entry name" value="DNA_ligase_A_C"/>
    <property type="match status" value="1"/>
</dbReference>
<dbReference type="SUPFAM" id="SSF50249">
    <property type="entry name" value="Nucleic acid-binding proteins"/>
    <property type="match status" value="1"/>
</dbReference>
<dbReference type="Gene3D" id="2.40.50.140">
    <property type="entry name" value="Nucleic acid-binding proteins"/>
    <property type="match status" value="1"/>
</dbReference>
<accession>A0AAU7JPV8</accession>
<dbReference type="InterPro" id="IPR014146">
    <property type="entry name" value="LigD_ligase_dom"/>
</dbReference>
<proteinExistence type="inferred from homology"/>
<dbReference type="RefSeq" id="WP_406829493.1">
    <property type="nucleotide sequence ID" value="NZ_CP157483.1"/>
</dbReference>
<dbReference type="InterPro" id="IPR012340">
    <property type="entry name" value="NA-bd_OB-fold"/>
</dbReference>
<reference evidence="6" key="1">
    <citation type="submission" date="2024-05" db="EMBL/GenBank/DDBJ databases">
        <authorList>
            <person name="Kim S."/>
            <person name="Heo J."/>
            <person name="Choi H."/>
            <person name="Choi Y."/>
            <person name="Kwon S.-W."/>
            <person name="Kim Y."/>
        </authorList>
    </citation>
    <scope>NUCLEOTIDE SEQUENCE</scope>
    <source>
        <strain evidence="6">KACC 23699</strain>
    </source>
</reference>
<dbReference type="GO" id="GO:0006310">
    <property type="term" value="P:DNA recombination"/>
    <property type="evidence" value="ECO:0007669"/>
    <property type="project" value="InterPro"/>
</dbReference>
<dbReference type="GO" id="GO:0005524">
    <property type="term" value="F:ATP binding"/>
    <property type="evidence" value="ECO:0007669"/>
    <property type="project" value="InterPro"/>
</dbReference>
<keyword evidence="3 6" id="KW-0436">Ligase</keyword>
<dbReference type="NCBIfam" id="TIGR02779">
    <property type="entry name" value="NHEJ_ligase_lig"/>
    <property type="match status" value="1"/>
</dbReference>
<dbReference type="EMBL" id="CP157483">
    <property type="protein sequence ID" value="XBO42089.1"/>
    <property type="molecule type" value="Genomic_DNA"/>
</dbReference>
<dbReference type="Pfam" id="PF01068">
    <property type="entry name" value="DNA_ligase_A_M"/>
    <property type="match status" value="1"/>
</dbReference>
<evidence type="ECO:0000259" key="5">
    <source>
        <dbReference type="PROSITE" id="PS50160"/>
    </source>
</evidence>
<organism evidence="6">
    <name type="scientific">Pedococcus sp. KACC 23699</name>
    <dbReference type="NCBI Taxonomy" id="3149228"/>
    <lineage>
        <taxon>Bacteria</taxon>
        <taxon>Bacillati</taxon>
        <taxon>Actinomycetota</taxon>
        <taxon>Actinomycetes</taxon>
        <taxon>Micrococcales</taxon>
        <taxon>Intrasporangiaceae</taxon>
        <taxon>Pedococcus</taxon>
    </lineage>
</organism>
<dbReference type="InterPro" id="IPR012310">
    <property type="entry name" value="DNA_ligase_ATP-dep_cent"/>
</dbReference>
<dbReference type="CDD" id="cd07906">
    <property type="entry name" value="Adenylation_DNA_ligase_LigD_LigC"/>
    <property type="match status" value="1"/>
</dbReference>
<feature type="domain" description="ATP-dependent DNA ligase family profile" evidence="5">
    <location>
        <begin position="105"/>
        <end position="250"/>
    </location>
</feature>